<protein>
    <submittedName>
        <fullName evidence="4">Nucleoid occlusion factor SlmA</fullName>
    </submittedName>
</protein>
<organism evidence="4 5">
    <name type="scientific">Achromobacter pulmonis</name>
    <dbReference type="NCBI Taxonomy" id="1389932"/>
    <lineage>
        <taxon>Bacteria</taxon>
        <taxon>Pseudomonadati</taxon>
        <taxon>Pseudomonadota</taxon>
        <taxon>Betaproteobacteria</taxon>
        <taxon>Burkholderiales</taxon>
        <taxon>Alcaligenaceae</taxon>
        <taxon>Achromobacter</taxon>
    </lineage>
</organism>
<dbReference type="GO" id="GO:0000976">
    <property type="term" value="F:transcription cis-regulatory region binding"/>
    <property type="evidence" value="ECO:0007669"/>
    <property type="project" value="TreeGrafter"/>
</dbReference>
<evidence type="ECO:0000256" key="1">
    <source>
        <dbReference type="ARBA" id="ARBA00023125"/>
    </source>
</evidence>
<dbReference type="GO" id="GO:0003700">
    <property type="term" value="F:DNA-binding transcription factor activity"/>
    <property type="evidence" value="ECO:0007669"/>
    <property type="project" value="TreeGrafter"/>
</dbReference>
<keyword evidence="1 2" id="KW-0238">DNA-binding</keyword>
<dbReference type="Proteomes" id="UP000494203">
    <property type="component" value="Unassembled WGS sequence"/>
</dbReference>
<dbReference type="AlphaFoldDB" id="A0A6S7DKA4"/>
<evidence type="ECO:0000313" key="5">
    <source>
        <dbReference type="Proteomes" id="UP000494203"/>
    </source>
</evidence>
<dbReference type="InterPro" id="IPR009057">
    <property type="entry name" value="Homeodomain-like_sf"/>
</dbReference>
<dbReference type="SUPFAM" id="SSF46689">
    <property type="entry name" value="Homeodomain-like"/>
    <property type="match status" value="1"/>
</dbReference>
<dbReference type="RefSeq" id="WP_175131473.1">
    <property type="nucleotide sequence ID" value="NZ_CADIJV010000002.1"/>
</dbReference>
<evidence type="ECO:0000259" key="3">
    <source>
        <dbReference type="PROSITE" id="PS50977"/>
    </source>
</evidence>
<dbReference type="PANTHER" id="PTHR30055">
    <property type="entry name" value="HTH-TYPE TRANSCRIPTIONAL REGULATOR RUTR"/>
    <property type="match status" value="1"/>
</dbReference>
<evidence type="ECO:0000313" key="4">
    <source>
        <dbReference type="EMBL" id="CAB3815846.1"/>
    </source>
</evidence>
<dbReference type="Gene3D" id="1.10.357.10">
    <property type="entry name" value="Tetracycline Repressor, domain 2"/>
    <property type="match status" value="1"/>
</dbReference>
<dbReference type="InterPro" id="IPR001647">
    <property type="entry name" value="HTH_TetR"/>
</dbReference>
<keyword evidence="5" id="KW-1185">Reference proteome</keyword>
<dbReference type="PRINTS" id="PR00455">
    <property type="entry name" value="HTHTETR"/>
</dbReference>
<gene>
    <name evidence="4" type="primary">slmA_1</name>
    <name evidence="4" type="ORF">LMG26788_00003</name>
</gene>
<accession>A0A6S7DKA4</accession>
<dbReference type="Pfam" id="PF00440">
    <property type="entry name" value="TetR_N"/>
    <property type="match status" value="1"/>
</dbReference>
<dbReference type="PROSITE" id="PS50977">
    <property type="entry name" value="HTH_TETR_2"/>
    <property type="match status" value="1"/>
</dbReference>
<dbReference type="PANTHER" id="PTHR30055:SF201">
    <property type="entry name" value="TRANSCRIPTIONAL REGULATORY PROTEIN"/>
    <property type="match status" value="1"/>
</dbReference>
<name>A0A6S7DKA4_9BURK</name>
<evidence type="ECO:0000256" key="2">
    <source>
        <dbReference type="PROSITE-ProRule" id="PRU00335"/>
    </source>
</evidence>
<sequence>MTTRRSTRLSERKQPQQARSAELVAAILQAGAQVLAREGATRFTTARVAEKAGVSIGSLYQYFPNKAAILYRLQTQEWQQTSDLLRRLLEDARHPPPQRLRNLVHAFVRSECEEAVMRIALNDAAPLYRDAPEARATKEEGGRIVLAFLGEALPAASDATRALAGELITHTLSAVGKQFSESPRTEAEIATYADALADMLCAYLDRLGRSAEPARRQARA</sequence>
<reference evidence="4 5" key="1">
    <citation type="submission" date="2020-04" db="EMBL/GenBank/DDBJ databases">
        <authorList>
            <person name="De Canck E."/>
        </authorList>
    </citation>
    <scope>NUCLEOTIDE SEQUENCE [LARGE SCALE GENOMIC DNA]</scope>
    <source>
        <strain evidence="4 5">LMG 26788</strain>
    </source>
</reference>
<feature type="DNA-binding region" description="H-T-H motif" evidence="2">
    <location>
        <begin position="44"/>
        <end position="63"/>
    </location>
</feature>
<feature type="domain" description="HTH tetR-type" evidence="3">
    <location>
        <begin position="21"/>
        <end position="81"/>
    </location>
</feature>
<dbReference type="InterPro" id="IPR040804">
    <property type="entry name" value="TetR_C_18"/>
</dbReference>
<dbReference type="Pfam" id="PF17923">
    <property type="entry name" value="TetR_C_18"/>
    <property type="match status" value="1"/>
</dbReference>
<dbReference type="InterPro" id="IPR050109">
    <property type="entry name" value="HTH-type_TetR-like_transc_reg"/>
</dbReference>
<proteinExistence type="predicted"/>
<dbReference type="EMBL" id="CADIKZ010000001">
    <property type="protein sequence ID" value="CAB3815846.1"/>
    <property type="molecule type" value="Genomic_DNA"/>
</dbReference>